<feature type="domain" description="Sialate O-acetylesterase" evidence="2">
    <location>
        <begin position="417"/>
        <end position="521"/>
    </location>
</feature>
<organism evidence="3 4">
    <name type="scientific">Chitinophaga jiangningensis</name>
    <dbReference type="NCBI Taxonomy" id="1419482"/>
    <lineage>
        <taxon>Bacteria</taxon>
        <taxon>Pseudomonadati</taxon>
        <taxon>Bacteroidota</taxon>
        <taxon>Chitinophagia</taxon>
        <taxon>Chitinophagales</taxon>
        <taxon>Chitinophagaceae</taxon>
        <taxon>Chitinophaga</taxon>
    </lineage>
</organism>
<dbReference type="GO" id="GO:0005975">
    <property type="term" value="P:carbohydrate metabolic process"/>
    <property type="evidence" value="ECO:0007669"/>
    <property type="project" value="TreeGrafter"/>
</dbReference>
<dbReference type="OrthoDB" id="9816001at2"/>
<dbReference type="InterPro" id="IPR036514">
    <property type="entry name" value="SGNH_hydro_sf"/>
</dbReference>
<dbReference type="Proteomes" id="UP000184420">
    <property type="component" value="Unassembled WGS sequence"/>
</dbReference>
<feature type="domain" description="Sialate O-acetylesterase" evidence="2">
    <location>
        <begin position="104"/>
        <end position="220"/>
    </location>
</feature>
<keyword evidence="4" id="KW-1185">Reference proteome</keyword>
<evidence type="ECO:0000313" key="3">
    <source>
        <dbReference type="EMBL" id="SHM49560.1"/>
    </source>
</evidence>
<dbReference type="SUPFAM" id="SSF49785">
    <property type="entry name" value="Galactose-binding domain-like"/>
    <property type="match status" value="1"/>
</dbReference>
<dbReference type="InterPro" id="IPR005181">
    <property type="entry name" value="SASA"/>
</dbReference>
<dbReference type="AlphaFoldDB" id="A0A1M7J8Z9"/>
<accession>A0A1M7J8Z9</accession>
<proteinExistence type="predicted"/>
<dbReference type="SUPFAM" id="SSF52266">
    <property type="entry name" value="SGNH hydrolase"/>
    <property type="match status" value="1"/>
</dbReference>
<dbReference type="STRING" id="1419482.SAMN05444266_108274"/>
<protein>
    <submittedName>
        <fullName evidence="3">Sialate O-acetylesterase</fullName>
    </submittedName>
</protein>
<dbReference type="PANTHER" id="PTHR22901">
    <property type="entry name" value="SIALATE O-ACETYLESTERASE"/>
    <property type="match status" value="1"/>
</dbReference>
<keyword evidence="1" id="KW-0378">Hydrolase</keyword>
<dbReference type="GO" id="GO:0001681">
    <property type="term" value="F:sialate O-acetylesterase activity"/>
    <property type="evidence" value="ECO:0007669"/>
    <property type="project" value="InterPro"/>
</dbReference>
<sequence>MALALCCCLIFPSYSYGQLSLPKVFGDNMVLQRDIAIPVWGKAAPGATVVAQLGAAHASAQADGEGKWILRFPKLKAGGPYELTVSEKGKTATSVKFSGILIGDVWLASGQSNMEWQVQQAKDAQKEIANANHPQIRFIIVKQDKQLSPQSDISSGSWKVCDASSVKELSAVAYYFSRKIQQDQQVPIGIIQSTWGGTPAEAWTSKEKLAKWPVMKDKMAAVDTLTPNDFVQDSLNNIRFWEMVNQPQANADKILTQPAYADADWDKLNAPGQFKHESGDGIIWLRKKITLPASFAGKPLKVNAGHPEMTYSLYINGKEICKNVWNAAPVHTFDIPAGVVQAGENNISIRLAVLWGSGGLNGPAEDLYITDGTTKVSLAGTWLFKRGAEPAMAVIRNFQYSPTLLFNAMIHPLIPYAIKGAIWYQGESNTYMAYDYRTLFPMLIADWRERWQQGNFPFLFVQLANFQKRKEEPSESDWAELREAQTFTLSQPNTGMACTIDIGDGNNIHPANKQEVGRRLALLADKQVYKQNVVAAGPLYKGFKKTGNTITIDFDNATTGLITQDGKAVTGFAIAGKDGHFHWAQATIKGRQVVVQSAEVPDPVAVRYAWADNPACNLANAEGLPAVPFRTDQWKGITQH</sequence>
<dbReference type="InterPro" id="IPR008979">
    <property type="entry name" value="Galactose-bd-like_sf"/>
</dbReference>
<gene>
    <name evidence="3" type="ORF">SAMN05444266_108274</name>
</gene>
<dbReference type="Pfam" id="PF03629">
    <property type="entry name" value="SASA"/>
    <property type="match status" value="2"/>
</dbReference>
<dbReference type="PANTHER" id="PTHR22901:SF0">
    <property type="entry name" value="SIALATE O-ACETYLESTERASE"/>
    <property type="match status" value="1"/>
</dbReference>
<dbReference type="InterPro" id="IPR039329">
    <property type="entry name" value="SIAE"/>
</dbReference>
<evidence type="ECO:0000256" key="1">
    <source>
        <dbReference type="ARBA" id="ARBA00022801"/>
    </source>
</evidence>
<reference evidence="3 4" key="1">
    <citation type="submission" date="2016-11" db="EMBL/GenBank/DDBJ databases">
        <authorList>
            <person name="Jaros S."/>
            <person name="Januszkiewicz K."/>
            <person name="Wedrychowicz H."/>
        </authorList>
    </citation>
    <scope>NUCLEOTIDE SEQUENCE [LARGE SCALE GENOMIC DNA]</scope>
    <source>
        <strain evidence="3 4">DSM 27406</strain>
    </source>
</reference>
<name>A0A1M7J8Z9_9BACT</name>
<evidence type="ECO:0000259" key="2">
    <source>
        <dbReference type="Pfam" id="PF03629"/>
    </source>
</evidence>
<dbReference type="Gene3D" id="3.40.50.1110">
    <property type="entry name" value="SGNH hydrolase"/>
    <property type="match status" value="1"/>
</dbReference>
<dbReference type="EMBL" id="FRBL01000008">
    <property type="protein sequence ID" value="SHM49560.1"/>
    <property type="molecule type" value="Genomic_DNA"/>
</dbReference>
<evidence type="ECO:0000313" key="4">
    <source>
        <dbReference type="Proteomes" id="UP000184420"/>
    </source>
</evidence>
<dbReference type="Gene3D" id="2.60.120.260">
    <property type="entry name" value="Galactose-binding domain-like"/>
    <property type="match status" value="1"/>
</dbReference>